<evidence type="ECO:0000256" key="2">
    <source>
        <dbReference type="ARBA" id="ARBA00008335"/>
    </source>
</evidence>
<feature type="compositionally biased region" description="Basic and acidic residues" evidence="6">
    <location>
        <begin position="45"/>
        <end position="64"/>
    </location>
</feature>
<evidence type="ECO:0000256" key="5">
    <source>
        <dbReference type="ARBA" id="ARBA00023136"/>
    </source>
</evidence>
<feature type="transmembrane region" description="Helical" evidence="7">
    <location>
        <begin position="538"/>
        <end position="559"/>
    </location>
</feature>
<evidence type="ECO:0000256" key="4">
    <source>
        <dbReference type="ARBA" id="ARBA00022989"/>
    </source>
</evidence>
<dbReference type="EMBL" id="CVMT01000008">
    <property type="protein sequence ID" value="CRG90778.1"/>
    <property type="molecule type" value="Genomic_DNA"/>
</dbReference>
<evidence type="ECO:0000313" key="10">
    <source>
        <dbReference type="Proteomes" id="UP000054383"/>
    </source>
</evidence>
<dbReference type="PANTHER" id="PTHR23502:SF47">
    <property type="entry name" value="MAJOR FACILITATOR SUPERFAMILY (MFS) PROFILE DOMAIN-CONTAINING PROTEIN-RELATED"/>
    <property type="match status" value="1"/>
</dbReference>
<dbReference type="GO" id="GO:0022857">
    <property type="term" value="F:transmembrane transporter activity"/>
    <property type="evidence" value="ECO:0007669"/>
    <property type="project" value="InterPro"/>
</dbReference>
<proteinExistence type="inferred from homology"/>
<dbReference type="STRING" id="28573.A0A0U1M586"/>
<sequence length="608" mass="66738">MQSIIQYRRFRKVLEVQLERDGEKVAELRQQRRNHHRTKASSLSEGKHSAAAVDKDKNATHEDAGQGNLSTTPSTTSSSIRHATAETDIEQIPDPDLEAGELHVVPTQSTTGTTLGHALTGIQVRDRTTKEGGPEAGKVFVVDWENEKDPMNPQSWGFARRTMATLVLSFIGGIVGFASAIDSAIIPQARAEFGVSEVAESLSTGIFMIGFGSGALIAGPFSETVGRNPIYILTMALYMVFLVGAGAAPNLSAQLACRFFSGMFGATPLVCAGGSLSDLWNPAERVFAFPMFACFSFLGPLIAPLVGGWVGESATLSWRWSEWITLIFSGIILTVVVLIQPETYHPILLKWKAQHLRRLTGDKRYRGGIEIRKTSLAMRLVRALYRPILMFIQEPIIILFGLYLTVVYIVLFTFLTGYTFIFTDVYGLSQGMTGVCFVGQMVGVLSCGALIPLNVHLRRRDIARAKALGPDVKVAPESRLYWAMIGGPAIPISLFWMGWTARPDISIWSPLLASVLFGFGILCVFMTTYQYLIDSYEVYAASALASITLIRYVVSGAFIEISIPFYRNMGVAYTLTILGSISGVLVLIPFAFYKYGPAIRRKSKYAPE</sequence>
<evidence type="ECO:0000256" key="7">
    <source>
        <dbReference type="SAM" id="Phobius"/>
    </source>
</evidence>
<feature type="compositionally biased region" description="Low complexity" evidence="6">
    <location>
        <begin position="70"/>
        <end position="79"/>
    </location>
</feature>
<keyword evidence="3 7" id="KW-0812">Transmembrane</keyword>
<feature type="transmembrane region" description="Helical" evidence="7">
    <location>
        <begin position="505"/>
        <end position="526"/>
    </location>
</feature>
<feature type="transmembrane region" description="Helical" evidence="7">
    <location>
        <begin position="396"/>
        <end position="420"/>
    </location>
</feature>
<dbReference type="FunFam" id="1.20.1250.20:FF:000082">
    <property type="entry name" value="MFS multidrug transporter, putative"/>
    <property type="match status" value="1"/>
</dbReference>
<feature type="transmembrane region" description="Helical" evidence="7">
    <location>
        <begin position="323"/>
        <end position="340"/>
    </location>
</feature>
<feature type="transmembrane region" description="Helical" evidence="7">
    <location>
        <begin position="571"/>
        <end position="593"/>
    </location>
</feature>
<feature type="compositionally biased region" description="Basic and acidic residues" evidence="6">
    <location>
        <begin position="21"/>
        <end position="30"/>
    </location>
</feature>
<evidence type="ECO:0000256" key="1">
    <source>
        <dbReference type="ARBA" id="ARBA00004651"/>
    </source>
</evidence>
<feature type="domain" description="Major facilitator superfamily (MFS) profile" evidence="8">
    <location>
        <begin position="164"/>
        <end position="597"/>
    </location>
</feature>
<dbReference type="Proteomes" id="UP000054383">
    <property type="component" value="Unassembled WGS sequence"/>
</dbReference>
<feature type="transmembrane region" description="Helical" evidence="7">
    <location>
        <begin position="230"/>
        <end position="248"/>
    </location>
</feature>
<dbReference type="InterPro" id="IPR020846">
    <property type="entry name" value="MFS_dom"/>
</dbReference>
<evidence type="ECO:0000259" key="8">
    <source>
        <dbReference type="PROSITE" id="PS50850"/>
    </source>
</evidence>
<feature type="transmembrane region" description="Helical" evidence="7">
    <location>
        <begin position="432"/>
        <end position="455"/>
    </location>
</feature>
<evidence type="ECO:0000256" key="6">
    <source>
        <dbReference type="SAM" id="MobiDB-lite"/>
    </source>
</evidence>
<gene>
    <name evidence="9" type="ORF">PISL3812_07823</name>
</gene>
<evidence type="ECO:0000313" key="9">
    <source>
        <dbReference type="EMBL" id="CRG90778.1"/>
    </source>
</evidence>
<dbReference type="PANTHER" id="PTHR23502">
    <property type="entry name" value="MAJOR FACILITATOR SUPERFAMILY"/>
    <property type="match status" value="1"/>
</dbReference>
<protein>
    <submittedName>
        <fullName evidence="9">Putative transporter mfs2</fullName>
    </submittedName>
</protein>
<dbReference type="GO" id="GO:0005886">
    <property type="term" value="C:plasma membrane"/>
    <property type="evidence" value="ECO:0007669"/>
    <property type="project" value="UniProtKB-SubCell"/>
</dbReference>
<feature type="transmembrane region" description="Helical" evidence="7">
    <location>
        <begin position="260"/>
        <end position="280"/>
    </location>
</feature>
<feature type="region of interest" description="Disordered" evidence="6">
    <location>
        <begin position="21"/>
        <end position="82"/>
    </location>
</feature>
<dbReference type="SUPFAM" id="SSF103473">
    <property type="entry name" value="MFS general substrate transporter"/>
    <property type="match status" value="1"/>
</dbReference>
<reference evidence="9 10" key="1">
    <citation type="submission" date="2015-04" db="EMBL/GenBank/DDBJ databases">
        <authorList>
            <person name="Syromyatnikov M.Y."/>
            <person name="Popov V.N."/>
        </authorList>
    </citation>
    <scope>NUCLEOTIDE SEQUENCE [LARGE SCALE GENOMIC DNA]</scope>
    <source>
        <strain evidence="9">WF-38-12</strain>
    </source>
</reference>
<accession>A0A0U1M586</accession>
<keyword evidence="10" id="KW-1185">Reference proteome</keyword>
<comment type="subcellular location">
    <subcellularLocation>
        <location evidence="1">Cell membrane</location>
        <topology evidence="1">Multi-pass membrane protein</topology>
    </subcellularLocation>
</comment>
<dbReference type="AlphaFoldDB" id="A0A0U1M586"/>
<dbReference type="InterPro" id="IPR011701">
    <property type="entry name" value="MFS"/>
</dbReference>
<organism evidence="9 10">
    <name type="scientific">Talaromyces islandicus</name>
    <name type="common">Penicillium islandicum</name>
    <dbReference type="NCBI Taxonomy" id="28573"/>
    <lineage>
        <taxon>Eukaryota</taxon>
        <taxon>Fungi</taxon>
        <taxon>Dikarya</taxon>
        <taxon>Ascomycota</taxon>
        <taxon>Pezizomycotina</taxon>
        <taxon>Eurotiomycetes</taxon>
        <taxon>Eurotiomycetidae</taxon>
        <taxon>Eurotiales</taxon>
        <taxon>Trichocomaceae</taxon>
        <taxon>Talaromyces</taxon>
        <taxon>Talaromyces sect. Islandici</taxon>
    </lineage>
</organism>
<name>A0A0U1M586_TALIS</name>
<dbReference type="Gene3D" id="1.20.1250.20">
    <property type="entry name" value="MFS general substrate transporter like domains"/>
    <property type="match status" value="1"/>
</dbReference>
<keyword evidence="5 7" id="KW-0472">Membrane</keyword>
<feature type="transmembrane region" description="Helical" evidence="7">
    <location>
        <begin position="198"/>
        <end position="218"/>
    </location>
</feature>
<dbReference type="Pfam" id="PF07690">
    <property type="entry name" value="MFS_1"/>
    <property type="match status" value="1"/>
</dbReference>
<feature type="transmembrane region" description="Helical" evidence="7">
    <location>
        <begin position="287"/>
        <end position="311"/>
    </location>
</feature>
<dbReference type="InterPro" id="IPR036259">
    <property type="entry name" value="MFS_trans_sf"/>
</dbReference>
<evidence type="ECO:0000256" key="3">
    <source>
        <dbReference type="ARBA" id="ARBA00022692"/>
    </source>
</evidence>
<keyword evidence="4 7" id="KW-1133">Transmembrane helix</keyword>
<dbReference type="PROSITE" id="PS50850">
    <property type="entry name" value="MFS"/>
    <property type="match status" value="1"/>
</dbReference>
<feature type="transmembrane region" description="Helical" evidence="7">
    <location>
        <begin position="480"/>
        <end position="499"/>
    </location>
</feature>
<feature type="transmembrane region" description="Helical" evidence="7">
    <location>
        <begin position="164"/>
        <end position="186"/>
    </location>
</feature>
<dbReference type="OrthoDB" id="4217853at2759"/>
<comment type="similarity">
    <text evidence="2">Belongs to the major facilitator superfamily.</text>
</comment>
<dbReference type="CDD" id="cd17323">
    <property type="entry name" value="MFS_Tpo1_MDR_like"/>
    <property type="match status" value="1"/>
</dbReference>